<sequence>MVDWHRAPARHLPRITPLPDTKTPDDPDADDLADTRTAWAEDRTVLANERTFAGWMRTGMACVALALGLKAVFKDSEQTWIAKSAAEIFILAAILIFWAAVLKCRRARARMDQHDIEGQSQTRMLILAIILTVGALATGVILLLL</sequence>
<dbReference type="EMBL" id="CP067134">
    <property type="protein sequence ID" value="WCR11199.1"/>
    <property type="molecule type" value="Genomic_DNA"/>
</dbReference>
<evidence type="ECO:0000313" key="9">
    <source>
        <dbReference type="Proteomes" id="UP001218412"/>
    </source>
</evidence>
<feature type="transmembrane region" description="Helical" evidence="6">
    <location>
        <begin position="125"/>
        <end position="144"/>
    </location>
</feature>
<keyword evidence="9" id="KW-1185">Reference proteome</keyword>
<keyword evidence="2 6" id="KW-0812">Transmembrane</keyword>
<feature type="transmembrane region" description="Helical" evidence="6">
    <location>
        <begin position="85"/>
        <end position="104"/>
    </location>
</feature>
<dbReference type="InterPro" id="IPR003807">
    <property type="entry name" value="DUF202"/>
</dbReference>
<accession>A0ABY7SWB0</accession>
<feature type="region of interest" description="Disordered" evidence="5">
    <location>
        <begin position="12"/>
        <end position="32"/>
    </location>
</feature>
<organism evidence="8 9">
    <name type="scientific">Paracoccus stylophorae</name>
    <dbReference type="NCBI Taxonomy" id="659350"/>
    <lineage>
        <taxon>Bacteria</taxon>
        <taxon>Pseudomonadati</taxon>
        <taxon>Pseudomonadota</taxon>
        <taxon>Alphaproteobacteria</taxon>
        <taxon>Rhodobacterales</taxon>
        <taxon>Paracoccaceae</taxon>
        <taxon>Paracoccus</taxon>
    </lineage>
</organism>
<keyword evidence="4 6" id="KW-0472">Membrane</keyword>
<evidence type="ECO:0000256" key="1">
    <source>
        <dbReference type="ARBA" id="ARBA00004127"/>
    </source>
</evidence>
<protein>
    <submittedName>
        <fullName evidence="8">DUF202 domain-containing protein</fullName>
    </submittedName>
</protein>
<evidence type="ECO:0000256" key="6">
    <source>
        <dbReference type="SAM" id="Phobius"/>
    </source>
</evidence>
<dbReference type="Pfam" id="PF02656">
    <property type="entry name" value="DUF202"/>
    <property type="match status" value="1"/>
</dbReference>
<gene>
    <name evidence="8" type="ORF">JHW45_01965</name>
</gene>
<evidence type="ECO:0000256" key="4">
    <source>
        <dbReference type="ARBA" id="ARBA00023136"/>
    </source>
</evidence>
<comment type="subcellular location">
    <subcellularLocation>
        <location evidence="1">Endomembrane system</location>
        <topology evidence="1">Multi-pass membrane protein</topology>
    </subcellularLocation>
</comment>
<dbReference type="Proteomes" id="UP001218412">
    <property type="component" value="Chromosome"/>
</dbReference>
<name>A0ABY7SWB0_9RHOB</name>
<reference evidence="8 9" key="1">
    <citation type="submission" date="2021-01" db="EMBL/GenBank/DDBJ databases">
        <title>Biogeographic distribution of Paracoccus.</title>
        <authorList>
            <person name="Hollensteiner J."/>
            <person name="Leineberger J."/>
            <person name="Brinkhoff T."/>
            <person name="Daniel R."/>
        </authorList>
    </citation>
    <scope>NUCLEOTIDE SEQUENCE [LARGE SCALE GENOMIC DNA]</scope>
    <source>
        <strain evidence="8 9">LMG25392</strain>
    </source>
</reference>
<keyword evidence="3 6" id="KW-1133">Transmembrane helix</keyword>
<evidence type="ECO:0000259" key="7">
    <source>
        <dbReference type="Pfam" id="PF02656"/>
    </source>
</evidence>
<feature type="transmembrane region" description="Helical" evidence="6">
    <location>
        <begin position="52"/>
        <end position="73"/>
    </location>
</feature>
<feature type="domain" description="DUF202" evidence="7">
    <location>
        <begin position="43"/>
        <end position="108"/>
    </location>
</feature>
<evidence type="ECO:0000256" key="3">
    <source>
        <dbReference type="ARBA" id="ARBA00022989"/>
    </source>
</evidence>
<evidence type="ECO:0000313" key="8">
    <source>
        <dbReference type="EMBL" id="WCR11199.1"/>
    </source>
</evidence>
<proteinExistence type="predicted"/>
<evidence type="ECO:0000256" key="2">
    <source>
        <dbReference type="ARBA" id="ARBA00022692"/>
    </source>
</evidence>
<evidence type="ECO:0000256" key="5">
    <source>
        <dbReference type="SAM" id="MobiDB-lite"/>
    </source>
</evidence>